<gene>
    <name evidence="3" type="ORF">AFM12_14670</name>
</gene>
<keyword evidence="4" id="KW-1185">Reference proteome</keyword>
<protein>
    <recommendedName>
        <fullName evidence="2">Fibrobacter succinogenes major paralogous domain-containing protein</fullName>
    </recommendedName>
</protein>
<sequence length="317" mass="33985">MKTLFLSALISFSATAQDMDVVGSLKVGQMPIDNAANKVVVQKADGKLGTRDLNSLAAAPADTSRSLGSDLDIFKTFCSCPPENMPPSMIRKLRESGYSEEDLSLMGVSEQQIRRSKPVVDGDGNVYEVMKVVVQEVGTFYVLKENLKTTKFNDGTVIAGNLPASGWVNAAATQTPAWAYPENNAVNKDKYGLLYNGYVLTEGKNACPLGWTPANNSDLMNIGSSTAEYFRAVGTDTWDFPNSGNNFSGLNVPGAGGIEIDGDDVAFRIAAVFHSYQVNPSSGDIMSTTVLKDSETVTQNDKPKAYGGSIRCVSISW</sequence>
<organism evidence="3 4">
    <name type="scientific">Jiulongibacter sediminis</name>
    <dbReference type="NCBI Taxonomy" id="1605367"/>
    <lineage>
        <taxon>Bacteria</taxon>
        <taxon>Pseudomonadati</taxon>
        <taxon>Bacteroidota</taxon>
        <taxon>Cytophagia</taxon>
        <taxon>Cytophagales</taxon>
        <taxon>Leadbetterellaceae</taxon>
        <taxon>Jiulongibacter</taxon>
    </lineage>
</organism>
<feature type="chain" id="PRO_5006136163" description="Fibrobacter succinogenes major paralogous domain-containing protein" evidence="1">
    <location>
        <begin position="17"/>
        <end position="317"/>
    </location>
</feature>
<dbReference type="STRING" id="1605367.AFM12_14670"/>
<reference evidence="3 4" key="1">
    <citation type="submission" date="2015-07" db="EMBL/GenBank/DDBJ databases">
        <title>The draft genome sequence of Leadbetterella sp. JN14-9.</title>
        <authorList>
            <person name="Liu Y."/>
            <person name="Du J."/>
            <person name="Shao Z."/>
        </authorList>
    </citation>
    <scope>NUCLEOTIDE SEQUENCE [LARGE SCALE GENOMIC DNA]</scope>
    <source>
        <strain evidence="3 4">JN14-9</strain>
    </source>
</reference>
<evidence type="ECO:0000313" key="3">
    <source>
        <dbReference type="EMBL" id="KPM47395.1"/>
    </source>
</evidence>
<dbReference type="Pfam" id="PF09603">
    <property type="entry name" value="Fib_succ_major"/>
    <property type="match status" value="1"/>
</dbReference>
<dbReference type="RefSeq" id="WP_055149568.1">
    <property type="nucleotide sequence ID" value="NZ_JXSZ01000011.1"/>
</dbReference>
<dbReference type="EMBL" id="LGTQ01000011">
    <property type="protein sequence ID" value="KPM47395.1"/>
    <property type="molecule type" value="Genomic_DNA"/>
</dbReference>
<feature type="signal peptide" evidence="1">
    <location>
        <begin position="1"/>
        <end position="16"/>
    </location>
</feature>
<feature type="domain" description="Fibrobacter succinogenes major paralogous" evidence="2">
    <location>
        <begin position="137"/>
        <end position="313"/>
    </location>
</feature>
<comment type="caution">
    <text evidence="3">The sequence shown here is derived from an EMBL/GenBank/DDBJ whole genome shotgun (WGS) entry which is preliminary data.</text>
</comment>
<dbReference type="InterPro" id="IPR011871">
    <property type="entry name" value="Fib_succ_major"/>
</dbReference>
<dbReference type="AlphaFoldDB" id="A0A0P7BSG7"/>
<evidence type="ECO:0000259" key="2">
    <source>
        <dbReference type="Pfam" id="PF09603"/>
    </source>
</evidence>
<evidence type="ECO:0000256" key="1">
    <source>
        <dbReference type="SAM" id="SignalP"/>
    </source>
</evidence>
<proteinExistence type="predicted"/>
<keyword evidence="1" id="KW-0732">Signal</keyword>
<name>A0A0P7BSG7_9BACT</name>
<dbReference type="OrthoDB" id="9805760at2"/>
<evidence type="ECO:0000313" key="4">
    <source>
        <dbReference type="Proteomes" id="UP000050454"/>
    </source>
</evidence>
<accession>A0A0P7BSG7</accession>
<dbReference type="Proteomes" id="UP000050454">
    <property type="component" value="Unassembled WGS sequence"/>
</dbReference>